<keyword evidence="1" id="KW-0732">Signal</keyword>
<feature type="signal peptide" evidence="1">
    <location>
        <begin position="1"/>
        <end position="19"/>
    </location>
</feature>
<gene>
    <name evidence="2" type="ORF">CQZ99_09365</name>
</gene>
<dbReference type="RefSeq" id="WP_105696431.1">
    <property type="nucleotide sequence ID" value="NZ_CP159260.1"/>
</dbReference>
<comment type="caution">
    <text evidence="2">The sequence shown here is derived from an EMBL/GenBank/DDBJ whole genome shotgun (WGS) entry which is preliminary data.</text>
</comment>
<dbReference type="PROSITE" id="PS51257">
    <property type="entry name" value="PROKAR_LIPOPROTEIN"/>
    <property type="match status" value="1"/>
</dbReference>
<organism evidence="2 3">
    <name type="scientific">Pseudomonas poae</name>
    <dbReference type="NCBI Taxonomy" id="200451"/>
    <lineage>
        <taxon>Bacteria</taxon>
        <taxon>Pseudomonadati</taxon>
        <taxon>Pseudomonadota</taxon>
        <taxon>Gammaproteobacteria</taxon>
        <taxon>Pseudomonadales</taxon>
        <taxon>Pseudomonadaceae</taxon>
        <taxon>Pseudomonas</taxon>
    </lineage>
</organism>
<evidence type="ECO:0000313" key="2">
    <source>
        <dbReference type="EMBL" id="PRC19548.1"/>
    </source>
</evidence>
<evidence type="ECO:0008006" key="4">
    <source>
        <dbReference type="Google" id="ProtNLM"/>
    </source>
</evidence>
<feature type="chain" id="PRO_5015587281" description="Lipoprotein" evidence="1">
    <location>
        <begin position="20"/>
        <end position="172"/>
    </location>
</feature>
<dbReference type="EMBL" id="PCQL01000008">
    <property type="protein sequence ID" value="PRC19548.1"/>
    <property type="molecule type" value="Genomic_DNA"/>
</dbReference>
<name>A0A2S9EU82_9PSED</name>
<evidence type="ECO:0000256" key="1">
    <source>
        <dbReference type="SAM" id="SignalP"/>
    </source>
</evidence>
<keyword evidence="3" id="KW-1185">Reference proteome</keyword>
<reference evidence="2 3" key="1">
    <citation type="submission" date="2017-09" db="EMBL/GenBank/DDBJ databases">
        <title>Genomic, metabolic, and phenotypic characteristics of bacterial isolates from the natural microbiome of the model nematode Caenorhabditis elegans.</title>
        <authorList>
            <person name="Zimmermann J."/>
            <person name="Obeng N."/>
            <person name="Yang W."/>
            <person name="Obeng O."/>
            <person name="Kissoyan K."/>
            <person name="Pees B."/>
            <person name="Dirksen P."/>
            <person name="Hoppner M."/>
            <person name="Franke A."/>
            <person name="Rosenstiel P."/>
            <person name="Leippe M."/>
            <person name="Dierking K."/>
            <person name="Kaleta C."/>
            <person name="Schulenburg H."/>
        </authorList>
    </citation>
    <scope>NUCLEOTIDE SEQUENCE [LARGE SCALE GENOMIC DNA]</scope>
    <source>
        <strain evidence="2 3">MYb117</strain>
    </source>
</reference>
<accession>A0A2S9EU82</accession>
<protein>
    <recommendedName>
        <fullName evidence="4">Lipoprotein</fullName>
    </recommendedName>
</protein>
<dbReference type="Proteomes" id="UP000238045">
    <property type="component" value="Unassembled WGS sequence"/>
</dbReference>
<proteinExistence type="predicted"/>
<evidence type="ECO:0000313" key="3">
    <source>
        <dbReference type="Proteomes" id="UP000238045"/>
    </source>
</evidence>
<dbReference type="AlphaFoldDB" id="A0A2S9EU82"/>
<sequence length="172" mass="19121">MNRLIALSALALLTGCATSNTLPERTLPDGQDYLQPIHVMVDDPLNAAQIRNQLRETGVFRSVETGMGKPGDYSVLVRFNSQRELPPFPVILLSTATLFLLPLSQSIDTTTEFAVQQDGKALKHYSYRNVTQKYTWLLDGSGGMQQENIGRITRAFAQDVQRDGLLPKEQAQ</sequence>